<dbReference type="SUPFAM" id="SSF53098">
    <property type="entry name" value="Ribonuclease H-like"/>
    <property type="match status" value="1"/>
</dbReference>
<dbReference type="Gene3D" id="3.30.420.10">
    <property type="entry name" value="Ribonuclease H-like superfamily/Ribonuclease H"/>
    <property type="match status" value="1"/>
</dbReference>
<protein>
    <recommendedName>
        <fullName evidence="8">3'-5' exonuclease</fullName>
    </recommendedName>
    <alternativeName>
        <fullName evidence="9">Werner Syndrome-like exonuclease</fullName>
    </alternativeName>
</protein>
<evidence type="ECO:0000256" key="8">
    <source>
        <dbReference type="ARBA" id="ARBA00040531"/>
    </source>
</evidence>
<evidence type="ECO:0000313" key="12">
    <source>
        <dbReference type="EMBL" id="KAJ7036890.1"/>
    </source>
</evidence>
<evidence type="ECO:0000256" key="9">
    <source>
        <dbReference type="ARBA" id="ARBA00042761"/>
    </source>
</evidence>
<dbReference type="InterPro" id="IPR012337">
    <property type="entry name" value="RNaseH-like_sf"/>
</dbReference>
<evidence type="ECO:0000256" key="2">
    <source>
        <dbReference type="ARBA" id="ARBA00022722"/>
    </source>
</evidence>
<sequence>MDATRQERLETTAAALTRVEFAGMIEETNVEAATQPTTTTDAAPDTTADSAAADPMASTPTSPVISREHPAEGDTEDEEDEGPELTEADSESLATSMITMGHLNIATVTYITSEIQADDELASIVEGVVGFDTEFVKRILYGDEAIIDGMPVMGTSAKKTARLAIQFLESRLPSFSIQWDKVGLCLIQLAQGERAWVLNMNRIKAFPSELRRIIETPEIAKVGAGILSDGGVIWEDLRSNARNLVDVGLMARLWGISNHQEEPYSNLALDTAMLEVLDIAIDKSFQKIVNWKTEPNKAHILYAAIDAAAALRLHEALAPELEAEDTDPETTFSVDWYTFNCTFGEAMRMKRSVRGAEIPWSTKDCSWYGNNKFQGKWY</sequence>
<dbReference type="Pfam" id="PF01612">
    <property type="entry name" value="DNA_pol_A_exo1"/>
    <property type="match status" value="1"/>
</dbReference>
<feature type="region of interest" description="Disordered" evidence="10">
    <location>
        <begin position="27"/>
        <end position="90"/>
    </location>
</feature>
<evidence type="ECO:0000256" key="5">
    <source>
        <dbReference type="ARBA" id="ARBA00022839"/>
    </source>
</evidence>
<comment type="caution">
    <text evidence="12">The sequence shown here is derived from an EMBL/GenBank/DDBJ whole genome shotgun (WGS) entry which is preliminary data.</text>
</comment>
<dbReference type="InterPro" id="IPR036397">
    <property type="entry name" value="RNaseH_sf"/>
</dbReference>
<name>A0AAD6X638_9AGAR</name>
<evidence type="ECO:0000313" key="13">
    <source>
        <dbReference type="Proteomes" id="UP001218188"/>
    </source>
</evidence>
<organism evidence="12 13">
    <name type="scientific">Mycena alexandri</name>
    <dbReference type="NCBI Taxonomy" id="1745969"/>
    <lineage>
        <taxon>Eukaryota</taxon>
        <taxon>Fungi</taxon>
        <taxon>Dikarya</taxon>
        <taxon>Basidiomycota</taxon>
        <taxon>Agaricomycotina</taxon>
        <taxon>Agaricomycetes</taxon>
        <taxon>Agaricomycetidae</taxon>
        <taxon>Agaricales</taxon>
        <taxon>Marasmiineae</taxon>
        <taxon>Mycenaceae</taxon>
        <taxon>Mycena</taxon>
    </lineage>
</organism>
<keyword evidence="7" id="KW-0539">Nucleus</keyword>
<dbReference type="Proteomes" id="UP001218188">
    <property type="component" value="Unassembled WGS sequence"/>
</dbReference>
<gene>
    <name evidence="12" type="ORF">C8F04DRAFT_1257433</name>
</gene>
<dbReference type="GO" id="GO:0008408">
    <property type="term" value="F:3'-5' exonuclease activity"/>
    <property type="evidence" value="ECO:0007669"/>
    <property type="project" value="InterPro"/>
</dbReference>
<dbReference type="AlphaFoldDB" id="A0AAD6X638"/>
<feature type="domain" description="3'-5' exonuclease" evidence="11">
    <location>
        <begin position="184"/>
        <end position="322"/>
    </location>
</feature>
<proteinExistence type="predicted"/>
<accession>A0AAD6X638</accession>
<dbReference type="GO" id="GO:0003676">
    <property type="term" value="F:nucleic acid binding"/>
    <property type="evidence" value="ECO:0007669"/>
    <property type="project" value="InterPro"/>
</dbReference>
<evidence type="ECO:0000256" key="3">
    <source>
        <dbReference type="ARBA" id="ARBA00022723"/>
    </source>
</evidence>
<evidence type="ECO:0000256" key="6">
    <source>
        <dbReference type="ARBA" id="ARBA00022842"/>
    </source>
</evidence>
<evidence type="ECO:0000256" key="4">
    <source>
        <dbReference type="ARBA" id="ARBA00022801"/>
    </source>
</evidence>
<keyword evidence="13" id="KW-1185">Reference proteome</keyword>
<feature type="compositionally biased region" description="Low complexity" evidence="10">
    <location>
        <begin position="32"/>
        <end position="63"/>
    </location>
</feature>
<comment type="subcellular location">
    <subcellularLocation>
        <location evidence="1">Nucleus</location>
    </subcellularLocation>
</comment>
<keyword evidence="6" id="KW-0460">Magnesium</keyword>
<dbReference type="InterPro" id="IPR002562">
    <property type="entry name" value="3'-5'_exonuclease_dom"/>
</dbReference>
<dbReference type="PANTHER" id="PTHR13620:SF109">
    <property type="entry name" value="3'-5' EXONUCLEASE"/>
    <property type="match status" value="1"/>
</dbReference>
<evidence type="ECO:0000256" key="1">
    <source>
        <dbReference type="ARBA" id="ARBA00004123"/>
    </source>
</evidence>
<dbReference type="EMBL" id="JARJCM010000040">
    <property type="protein sequence ID" value="KAJ7036890.1"/>
    <property type="molecule type" value="Genomic_DNA"/>
</dbReference>
<keyword evidence="5" id="KW-0269">Exonuclease</keyword>
<dbReference type="GO" id="GO:0046872">
    <property type="term" value="F:metal ion binding"/>
    <property type="evidence" value="ECO:0007669"/>
    <property type="project" value="UniProtKB-KW"/>
</dbReference>
<dbReference type="PANTHER" id="PTHR13620">
    <property type="entry name" value="3-5 EXONUCLEASE"/>
    <property type="match status" value="1"/>
</dbReference>
<feature type="compositionally biased region" description="Acidic residues" evidence="10">
    <location>
        <begin position="73"/>
        <end position="90"/>
    </location>
</feature>
<keyword evidence="4" id="KW-0378">Hydrolase</keyword>
<reference evidence="12" key="1">
    <citation type="submission" date="2023-03" db="EMBL/GenBank/DDBJ databases">
        <title>Massive genome expansion in bonnet fungi (Mycena s.s.) driven by repeated elements and novel gene families across ecological guilds.</title>
        <authorList>
            <consortium name="Lawrence Berkeley National Laboratory"/>
            <person name="Harder C.B."/>
            <person name="Miyauchi S."/>
            <person name="Viragh M."/>
            <person name="Kuo A."/>
            <person name="Thoen E."/>
            <person name="Andreopoulos B."/>
            <person name="Lu D."/>
            <person name="Skrede I."/>
            <person name="Drula E."/>
            <person name="Henrissat B."/>
            <person name="Morin E."/>
            <person name="Kohler A."/>
            <person name="Barry K."/>
            <person name="LaButti K."/>
            <person name="Morin E."/>
            <person name="Salamov A."/>
            <person name="Lipzen A."/>
            <person name="Mereny Z."/>
            <person name="Hegedus B."/>
            <person name="Baldrian P."/>
            <person name="Stursova M."/>
            <person name="Weitz H."/>
            <person name="Taylor A."/>
            <person name="Grigoriev I.V."/>
            <person name="Nagy L.G."/>
            <person name="Martin F."/>
            <person name="Kauserud H."/>
        </authorList>
    </citation>
    <scope>NUCLEOTIDE SEQUENCE</scope>
    <source>
        <strain evidence="12">CBHHK200</strain>
    </source>
</reference>
<dbReference type="GO" id="GO:0005634">
    <property type="term" value="C:nucleus"/>
    <property type="evidence" value="ECO:0007669"/>
    <property type="project" value="UniProtKB-SubCell"/>
</dbReference>
<evidence type="ECO:0000256" key="10">
    <source>
        <dbReference type="SAM" id="MobiDB-lite"/>
    </source>
</evidence>
<dbReference type="GO" id="GO:0006139">
    <property type="term" value="P:nucleobase-containing compound metabolic process"/>
    <property type="evidence" value="ECO:0007669"/>
    <property type="project" value="InterPro"/>
</dbReference>
<evidence type="ECO:0000259" key="11">
    <source>
        <dbReference type="Pfam" id="PF01612"/>
    </source>
</evidence>
<keyword evidence="2" id="KW-0540">Nuclease</keyword>
<evidence type="ECO:0000256" key="7">
    <source>
        <dbReference type="ARBA" id="ARBA00023242"/>
    </source>
</evidence>
<dbReference type="InterPro" id="IPR051132">
    <property type="entry name" value="3-5_Exonuclease_domain"/>
</dbReference>
<keyword evidence="3" id="KW-0479">Metal-binding</keyword>